<gene>
    <name evidence="2" type="ORF">IV38_GL001291</name>
</gene>
<feature type="transmembrane region" description="Helical" evidence="1">
    <location>
        <begin position="25"/>
        <end position="50"/>
    </location>
</feature>
<accession>A0A0R2FKC1</accession>
<evidence type="ECO:0000256" key="1">
    <source>
        <dbReference type="SAM" id="Phobius"/>
    </source>
</evidence>
<name>A0A0R2FKC1_9LACO</name>
<proteinExistence type="predicted"/>
<sequence>MFLIAGALMMNLSILQPVRNYIAMALIAIIAVLGVVAIYQYSLLLLNYYLGQENLMNKMKSNQTRINQISKNTSLGV</sequence>
<keyword evidence="1" id="KW-0812">Transmembrane</keyword>
<dbReference type="AlphaFoldDB" id="A0A0R2FKC1"/>
<reference evidence="2 3" key="1">
    <citation type="journal article" date="2015" name="Genome Announc.">
        <title>Expanding the biotechnology potential of lactobacilli through comparative genomics of 213 strains and associated genera.</title>
        <authorList>
            <person name="Sun Z."/>
            <person name="Harris H.M."/>
            <person name="McCann A."/>
            <person name="Guo C."/>
            <person name="Argimon S."/>
            <person name="Zhang W."/>
            <person name="Yang X."/>
            <person name="Jeffery I.B."/>
            <person name="Cooney J.C."/>
            <person name="Kagawa T.F."/>
            <person name="Liu W."/>
            <person name="Song Y."/>
            <person name="Salvetti E."/>
            <person name="Wrobel A."/>
            <person name="Rasinkangas P."/>
            <person name="Parkhill J."/>
            <person name="Rea M.C."/>
            <person name="O'Sullivan O."/>
            <person name="Ritari J."/>
            <person name="Douillard F.P."/>
            <person name="Paul Ross R."/>
            <person name="Yang R."/>
            <person name="Briner A.E."/>
            <person name="Felis G.E."/>
            <person name="de Vos W.M."/>
            <person name="Barrangou R."/>
            <person name="Klaenhammer T.R."/>
            <person name="Caufield P.W."/>
            <person name="Cui Y."/>
            <person name="Zhang H."/>
            <person name="O'Toole P.W."/>
        </authorList>
    </citation>
    <scope>NUCLEOTIDE SEQUENCE [LARGE SCALE GENOMIC DNA]</scope>
    <source>
        <strain evidence="2 3">ATCC BAA-66</strain>
    </source>
</reference>
<evidence type="ECO:0000313" key="2">
    <source>
        <dbReference type="EMBL" id="KRN29074.1"/>
    </source>
</evidence>
<dbReference type="Proteomes" id="UP000051751">
    <property type="component" value="Unassembled WGS sequence"/>
</dbReference>
<dbReference type="EMBL" id="JQAT01000002">
    <property type="protein sequence ID" value="KRN29074.1"/>
    <property type="molecule type" value="Genomic_DNA"/>
</dbReference>
<protein>
    <submittedName>
        <fullName evidence="2">Uncharacterized protein</fullName>
    </submittedName>
</protein>
<organism evidence="2 3">
    <name type="scientific">Lactobacillus selangorensis</name>
    <dbReference type="NCBI Taxonomy" id="81857"/>
    <lineage>
        <taxon>Bacteria</taxon>
        <taxon>Bacillati</taxon>
        <taxon>Bacillota</taxon>
        <taxon>Bacilli</taxon>
        <taxon>Lactobacillales</taxon>
        <taxon>Lactobacillaceae</taxon>
        <taxon>Lactobacillus</taxon>
    </lineage>
</organism>
<comment type="caution">
    <text evidence="2">The sequence shown here is derived from an EMBL/GenBank/DDBJ whole genome shotgun (WGS) entry which is preliminary data.</text>
</comment>
<evidence type="ECO:0000313" key="3">
    <source>
        <dbReference type="Proteomes" id="UP000051751"/>
    </source>
</evidence>
<keyword evidence="1" id="KW-0472">Membrane</keyword>
<dbReference type="PATRIC" id="fig|81857.3.peg.1297"/>
<keyword evidence="1" id="KW-1133">Transmembrane helix</keyword>